<sequence length="96" mass="10731">MSTTTIRLSDELKSRIADAAERAGTTPHGFILGALEEKVGEAERRAQFLDEAQERWRSFVADGQALEWGDMRDYLGRRARGENASPPAKKPFGRKP</sequence>
<dbReference type="OrthoDB" id="7062343at2"/>
<protein>
    <submittedName>
        <fullName evidence="1">Uncharacterized protein</fullName>
    </submittedName>
</protein>
<dbReference type="STRING" id="69.GLE_4108"/>
<dbReference type="CDD" id="cd21631">
    <property type="entry name" value="RHH_CopG_NikR-like"/>
    <property type="match status" value="1"/>
</dbReference>
<organism evidence="1 2">
    <name type="scientific">Lysobacter enzymogenes</name>
    <dbReference type="NCBI Taxonomy" id="69"/>
    <lineage>
        <taxon>Bacteria</taxon>
        <taxon>Pseudomonadati</taxon>
        <taxon>Pseudomonadota</taxon>
        <taxon>Gammaproteobacteria</taxon>
        <taxon>Lysobacterales</taxon>
        <taxon>Lysobacteraceae</taxon>
        <taxon>Lysobacter</taxon>
    </lineage>
</organism>
<dbReference type="PATRIC" id="fig|69.6.peg.4050"/>
<evidence type="ECO:0000313" key="2">
    <source>
        <dbReference type="Proteomes" id="UP000061569"/>
    </source>
</evidence>
<reference evidence="1 2" key="1">
    <citation type="submission" date="2015-11" db="EMBL/GenBank/DDBJ databases">
        <title>Genome sequences of Lysobacter enzymogenes strain C3 and Lysobacter antibioticus ATCC 29479.</title>
        <authorList>
            <person name="Kobayashi D.Y."/>
        </authorList>
    </citation>
    <scope>NUCLEOTIDE SEQUENCE [LARGE SCALE GENOMIC DNA]</scope>
    <source>
        <strain evidence="1 2">C3</strain>
    </source>
</reference>
<dbReference type="Proteomes" id="UP000061569">
    <property type="component" value="Chromosome"/>
</dbReference>
<dbReference type="AlphaFoldDB" id="A0A0S2DLH1"/>
<name>A0A0S2DLH1_LYSEN</name>
<dbReference type="EMBL" id="CP013140">
    <property type="protein sequence ID" value="ALN59450.1"/>
    <property type="molecule type" value="Genomic_DNA"/>
</dbReference>
<dbReference type="SUPFAM" id="SSF47598">
    <property type="entry name" value="Ribbon-helix-helix"/>
    <property type="match status" value="1"/>
</dbReference>
<dbReference type="GO" id="GO:0006355">
    <property type="term" value="P:regulation of DNA-templated transcription"/>
    <property type="evidence" value="ECO:0007669"/>
    <property type="project" value="InterPro"/>
</dbReference>
<accession>A0A0S2DLH1</accession>
<dbReference type="KEGG" id="lez:GLE_4108"/>
<proteinExistence type="predicted"/>
<dbReference type="InterPro" id="IPR010985">
    <property type="entry name" value="Ribbon_hlx_hlx"/>
</dbReference>
<evidence type="ECO:0000313" key="1">
    <source>
        <dbReference type="EMBL" id="ALN59450.1"/>
    </source>
</evidence>
<gene>
    <name evidence="1" type="ORF">GLE_4108</name>
</gene>